<dbReference type="PANTHER" id="PTHR13037">
    <property type="entry name" value="FORMIN"/>
    <property type="match status" value="1"/>
</dbReference>
<dbReference type="InterPro" id="IPR006528">
    <property type="entry name" value="Phage_head_morphogenesis_dom"/>
</dbReference>
<feature type="compositionally biased region" description="Pro residues" evidence="3">
    <location>
        <begin position="447"/>
        <end position="473"/>
    </location>
</feature>
<dbReference type="EMBL" id="LR797169">
    <property type="protein sequence ID" value="CAB4190923.1"/>
    <property type="molecule type" value="Genomic_DNA"/>
</dbReference>
<evidence type="ECO:0000256" key="1">
    <source>
        <dbReference type="ARBA" id="ARBA00022581"/>
    </source>
</evidence>
<organism evidence="7">
    <name type="scientific">uncultured Caudovirales phage</name>
    <dbReference type="NCBI Taxonomy" id="2100421"/>
    <lineage>
        <taxon>Viruses</taxon>
        <taxon>Duplodnaviria</taxon>
        <taxon>Heunggongvirae</taxon>
        <taxon>Uroviricota</taxon>
        <taxon>Caudoviricetes</taxon>
        <taxon>Peduoviridae</taxon>
        <taxon>Maltschvirus</taxon>
        <taxon>Maltschvirus maltsch</taxon>
    </lineage>
</organism>
<reference evidence="7" key="1">
    <citation type="submission" date="2020-05" db="EMBL/GenBank/DDBJ databases">
        <authorList>
            <person name="Chiriac C."/>
            <person name="Salcher M."/>
            <person name="Ghai R."/>
            <person name="Kavagutti S V."/>
        </authorList>
    </citation>
    <scope>NUCLEOTIDE SEQUENCE</scope>
</reference>
<feature type="coiled-coil region" evidence="2">
    <location>
        <begin position="913"/>
        <end position="940"/>
    </location>
</feature>
<evidence type="ECO:0000259" key="4">
    <source>
        <dbReference type="Pfam" id="PF04233"/>
    </source>
</evidence>
<gene>
    <name evidence="7" type="ORF">UFOVP1219_10</name>
    <name evidence="8" type="ORF">UFOVP1671_59</name>
    <name evidence="9" type="ORF">UFOVP358_48</name>
    <name evidence="5" type="ORF">UFOVP476_56</name>
    <name evidence="6" type="ORF">UFOVP986_19</name>
</gene>
<evidence type="ECO:0000313" key="9">
    <source>
        <dbReference type="EMBL" id="CAB5220528.1"/>
    </source>
</evidence>
<sequence>MPILGKHLNKTLAVPISKTREVVKPSHRVIGTKLTGLEDEFVEAILQGFNEIPETAYLSVIDGDKEATQYLSVVLESLRKIQPKITDIIHRQLIASATTEAIDLSRMLAEQFTQIFGKATTPTPVSIAAGFRFDATSQDALNYARTQSGELITNMASEQRAVMRQVVGQSMAEGSTRIATSANLRAVLQDVGVGTDFGRITATTIGANCNGLTAGYEKAVWNRANSVADDLARRGITGTKAVEEVKKKTEAYAEKLRRARAKTIARTEIIRSAEEGRQQAWELAAKKGLIDKNKATKTWSTGPMDVCQICARLQGKTVPLTGKWSTGRGEVKTPPAHPNCRCTMRLNTTKQPPKPAGTGTPGDPYRLNVDTTPPNLDDFPPLPGSQRPTSLPSSAVPEAPTVRTTNVSQAPRKAGETDSDYARRLEVNRKSREAKAAARARAQGKPVPAPEPVAPPTPAPAPAPIPEPIPAPGPAAGGPVAPRKVGESDADYARRLEVNRKSREAKAAARARAQGKPAPTPEPVAPAPAPAPTPAPIPEPPPAPTPPPAAGPVTPRKVGESDADYARRLETNRKSREAKAAARARAQGKPPPTPTTSAPIPAPAPPVTPPPIPDSPIPGTKTVKQLNRRRYKATDKTRTAPLDARQSQRAAAYDEVDAFIDSTHVQASRQTELVTELHGKHDSTGGMFGQRPDLEWKGTAPPRAASWEERLEFNQWALKWNKEARSFDDTIGLVKVYERGPLIGEQMFSYAHELGHWYDAGVARTITGEVPQHFFTDLVAAKVRSGKPLNAAEQAMANLLKAMSESDTIQHMSKKLAYDPKYRAYFLSPTESWARAYGQYIAEVSGDSRMLTALKKHQLTRYQWGDEEFAILKPFIEEYLKANGHYVGKAIPKVSDEIVAVVSRLSDADRRRIMELDKAIADMQNDLSDYFRQRERYEQLQRKAGPYESLSYYEDAIRKLDEANAKDVEELQGYIAHRAKKSHGVFEALEDDDVSGRWKQVTQELEDFKSGDEGRMLGLSNKYKITQPNDVSGAKWKKARDRYVVADIPTLEMNAAMRQGPPPYPAGITSRIREANYLTEGVLEQDTILYRNMSLTVEDISKIEPGAVWESKGFQSTQLGQPSSYNRTRNNGTIQTEVTIRAPKGTHAGNVGYGEVILRPGRMRVVSREFVPSDQGGVLKVVMEII</sequence>
<dbReference type="SUPFAM" id="SSF56399">
    <property type="entry name" value="ADP-ribosylation"/>
    <property type="match status" value="1"/>
</dbReference>
<evidence type="ECO:0000313" key="8">
    <source>
        <dbReference type="EMBL" id="CAB4223383.1"/>
    </source>
</evidence>
<dbReference type="EMBL" id="LR796931">
    <property type="protein sequence ID" value="CAB4176241.1"/>
    <property type="molecule type" value="Genomic_DNA"/>
</dbReference>
<dbReference type="PANTHER" id="PTHR13037:SF24">
    <property type="entry name" value="POLYCOMB PROTEIN PCL-RELATED"/>
    <property type="match status" value="1"/>
</dbReference>
<keyword evidence="1" id="KW-0945">Host-virus interaction</keyword>
<feature type="compositionally biased region" description="Pro residues" evidence="3">
    <location>
        <begin position="518"/>
        <end position="550"/>
    </location>
</feature>
<feature type="compositionally biased region" description="Basic and acidic residues" evidence="3">
    <location>
        <begin position="413"/>
        <end position="436"/>
    </location>
</feature>
<feature type="region of interest" description="Disordered" evidence="3">
    <location>
        <begin position="324"/>
        <end position="648"/>
    </location>
</feature>
<proteinExistence type="predicted"/>
<feature type="compositionally biased region" description="Basic and acidic residues" evidence="3">
    <location>
        <begin position="557"/>
        <end position="580"/>
    </location>
</feature>
<feature type="compositionally biased region" description="Low complexity" evidence="3">
    <location>
        <begin position="508"/>
        <end position="517"/>
    </location>
</feature>
<feature type="compositionally biased region" description="Basic and acidic residues" evidence="3">
    <location>
        <begin position="484"/>
        <end position="507"/>
    </location>
</feature>
<protein>
    <submittedName>
        <fullName evidence="7">Phage head morphogenesis domain containing protein</fullName>
    </submittedName>
</protein>
<dbReference type="Pfam" id="PF04233">
    <property type="entry name" value="Phage_Mu_F"/>
    <property type="match status" value="1"/>
</dbReference>
<dbReference type="EMBL" id="LR796453">
    <property type="protein sequence ID" value="CAB4145822.1"/>
    <property type="molecule type" value="Genomic_DNA"/>
</dbReference>
<dbReference type="Gene3D" id="3.90.176.10">
    <property type="entry name" value="Toxin ADP-ribosyltransferase, Chain A, domain 1"/>
    <property type="match status" value="1"/>
</dbReference>
<feature type="compositionally biased region" description="Pro residues" evidence="3">
    <location>
        <begin position="589"/>
        <end position="616"/>
    </location>
</feature>
<feature type="domain" description="Phage head morphogenesis" evidence="4">
    <location>
        <begin position="233"/>
        <end position="344"/>
    </location>
</feature>
<dbReference type="EMBL" id="LR798290">
    <property type="protein sequence ID" value="CAB5220528.1"/>
    <property type="molecule type" value="Genomic_DNA"/>
</dbReference>
<evidence type="ECO:0000313" key="6">
    <source>
        <dbReference type="EMBL" id="CAB4176241.1"/>
    </source>
</evidence>
<keyword evidence="2" id="KW-0175">Coiled coil</keyword>
<evidence type="ECO:0000256" key="3">
    <source>
        <dbReference type="SAM" id="MobiDB-lite"/>
    </source>
</evidence>
<feature type="region of interest" description="Disordered" evidence="3">
    <location>
        <begin position="678"/>
        <end position="700"/>
    </location>
</feature>
<accession>A0A6J5R2F8</accession>
<evidence type="ECO:0000313" key="5">
    <source>
        <dbReference type="EMBL" id="CAB4145822.1"/>
    </source>
</evidence>
<evidence type="ECO:0000313" key="7">
    <source>
        <dbReference type="EMBL" id="CAB4190923.1"/>
    </source>
</evidence>
<dbReference type="EMBL" id="LR797535">
    <property type="protein sequence ID" value="CAB4223383.1"/>
    <property type="molecule type" value="Genomic_DNA"/>
</dbReference>
<evidence type="ECO:0000256" key="2">
    <source>
        <dbReference type="SAM" id="Coils"/>
    </source>
</evidence>
<name>A0A6J5R2F8_9CAUD</name>